<dbReference type="AlphaFoldDB" id="A0A699U2L8"/>
<sequence>AIADDLSEMELKKILIEKMEGNKSIQRYDEQRNLYKALVEAYDADKAILDTYGDSTILKRRREDDDQEGPSGQKEGEEPVQTTCQMEETPLSVYETGADDQPIVQTSQHPKWFSQPRKPPSPDRSWNTALPAAQGDAQSWISDLAKQDDARSSFNEL</sequence>
<feature type="non-terminal residue" evidence="2">
    <location>
        <position position="1"/>
    </location>
</feature>
<accession>A0A699U2L8</accession>
<comment type="caution">
    <text evidence="2">The sequence shown here is derived from an EMBL/GenBank/DDBJ whole genome shotgun (WGS) entry which is preliminary data.</text>
</comment>
<protein>
    <submittedName>
        <fullName evidence="2">Uncharacterized protein</fullName>
    </submittedName>
</protein>
<dbReference type="EMBL" id="BKCJ011293852">
    <property type="protein sequence ID" value="GFD16530.1"/>
    <property type="molecule type" value="Genomic_DNA"/>
</dbReference>
<name>A0A699U2L8_TANCI</name>
<gene>
    <name evidence="2" type="ORF">Tci_888499</name>
</gene>
<evidence type="ECO:0000256" key="1">
    <source>
        <dbReference type="SAM" id="MobiDB-lite"/>
    </source>
</evidence>
<organism evidence="2">
    <name type="scientific">Tanacetum cinerariifolium</name>
    <name type="common">Dalmatian daisy</name>
    <name type="synonym">Chrysanthemum cinerariifolium</name>
    <dbReference type="NCBI Taxonomy" id="118510"/>
    <lineage>
        <taxon>Eukaryota</taxon>
        <taxon>Viridiplantae</taxon>
        <taxon>Streptophyta</taxon>
        <taxon>Embryophyta</taxon>
        <taxon>Tracheophyta</taxon>
        <taxon>Spermatophyta</taxon>
        <taxon>Magnoliopsida</taxon>
        <taxon>eudicotyledons</taxon>
        <taxon>Gunneridae</taxon>
        <taxon>Pentapetalae</taxon>
        <taxon>asterids</taxon>
        <taxon>campanulids</taxon>
        <taxon>Asterales</taxon>
        <taxon>Asteraceae</taxon>
        <taxon>Asteroideae</taxon>
        <taxon>Anthemideae</taxon>
        <taxon>Anthemidinae</taxon>
        <taxon>Tanacetum</taxon>
    </lineage>
</organism>
<proteinExistence type="predicted"/>
<feature type="region of interest" description="Disordered" evidence="1">
    <location>
        <begin position="53"/>
        <end position="138"/>
    </location>
</feature>
<feature type="non-terminal residue" evidence="2">
    <location>
        <position position="157"/>
    </location>
</feature>
<evidence type="ECO:0000313" key="2">
    <source>
        <dbReference type="EMBL" id="GFD16530.1"/>
    </source>
</evidence>
<reference evidence="2" key="1">
    <citation type="journal article" date="2019" name="Sci. Rep.">
        <title>Draft genome of Tanacetum cinerariifolium, the natural source of mosquito coil.</title>
        <authorList>
            <person name="Yamashiro T."/>
            <person name="Shiraishi A."/>
            <person name="Satake H."/>
            <person name="Nakayama K."/>
        </authorList>
    </citation>
    <scope>NUCLEOTIDE SEQUENCE</scope>
</reference>